<reference evidence="2" key="1">
    <citation type="submission" date="2022-11" db="EMBL/GenBank/DDBJ databases">
        <title>Genome Sequence of Cubamyces cubensis.</title>
        <authorList>
            <person name="Buettner E."/>
        </authorList>
    </citation>
    <scope>NUCLEOTIDE SEQUENCE</scope>
    <source>
        <strain evidence="2">MPL-01</strain>
    </source>
</reference>
<feature type="compositionally biased region" description="Low complexity" evidence="1">
    <location>
        <begin position="119"/>
        <end position="130"/>
    </location>
</feature>
<dbReference type="EMBL" id="JAPEVG010000017">
    <property type="protein sequence ID" value="KAJ8496176.1"/>
    <property type="molecule type" value="Genomic_DNA"/>
</dbReference>
<comment type="caution">
    <text evidence="2">The sequence shown here is derived from an EMBL/GenBank/DDBJ whole genome shotgun (WGS) entry which is preliminary data.</text>
</comment>
<evidence type="ECO:0000313" key="3">
    <source>
        <dbReference type="Proteomes" id="UP001215151"/>
    </source>
</evidence>
<keyword evidence="3" id="KW-1185">Reference proteome</keyword>
<protein>
    <submittedName>
        <fullName evidence="2">Uncharacterized protein</fullName>
    </submittedName>
</protein>
<feature type="compositionally biased region" description="Pro residues" evidence="1">
    <location>
        <begin position="22"/>
        <end position="34"/>
    </location>
</feature>
<proteinExistence type="predicted"/>
<evidence type="ECO:0000313" key="2">
    <source>
        <dbReference type="EMBL" id="KAJ8496176.1"/>
    </source>
</evidence>
<evidence type="ECO:0000256" key="1">
    <source>
        <dbReference type="SAM" id="MobiDB-lite"/>
    </source>
</evidence>
<organism evidence="2 3">
    <name type="scientific">Trametes cubensis</name>
    <dbReference type="NCBI Taxonomy" id="1111947"/>
    <lineage>
        <taxon>Eukaryota</taxon>
        <taxon>Fungi</taxon>
        <taxon>Dikarya</taxon>
        <taxon>Basidiomycota</taxon>
        <taxon>Agaricomycotina</taxon>
        <taxon>Agaricomycetes</taxon>
        <taxon>Polyporales</taxon>
        <taxon>Polyporaceae</taxon>
        <taxon>Trametes</taxon>
    </lineage>
</organism>
<feature type="compositionally biased region" description="Basic and acidic residues" evidence="1">
    <location>
        <begin position="132"/>
        <end position="145"/>
    </location>
</feature>
<dbReference type="Proteomes" id="UP001215151">
    <property type="component" value="Unassembled WGS sequence"/>
</dbReference>
<feature type="region of interest" description="Disordered" evidence="1">
    <location>
        <begin position="93"/>
        <end position="145"/>
    </location>
</feature>
<sequence length="186" mass="21012">MPSIRIDPPYPSLTLVLTRPAPSFPPTPTPPSPPAHTSRSSDSRLPAYRMAHMGRYHPYPRVVAPAPAKERHEDRLMSTVDYRYVDEPLWEEAEPTCVESENDTARDENIEDTGVTRESASYDTASTYSTGHDPDDERARKSKSEKLGRKKFALAFSNTVVALRRRYLSLQAARSFLLKTEHVKQA</sequence>
<accession>A0AAD7U428</accession>
<gene>
    <name evidence="2" type="ORF">ONZ51_g1302</name>
</gene>
<dbReference type="AlphaFoldDB" id="A0AAD7U428"/>
<name>A0AAD7U428_9APHY</name>
<feature type="region of interest" description="Disordered" evidence="1">
    <location>
        <begin position="1"/>
        <end position="48"/>
    </location>
</feature>